<reference evidence="1" key="1">
    <citation type="journal article" date="2015" name="Nature">
        <title>Complex archaea that bridge the gap between prokaryotes and eukaryotes.</title>
        <authorList>
            <person name="Spang A."/>
            <person name="Saw J.H."/>
            <person name="Jorgensen S.L."/>
            <person name="Zaremba-Niedzwiedzka K."/>
            <person name="Martijn J."/>
            <person name="Lind A.E."/>
            <person name="van Eijk R."/>
            <person name="Schleper C."/>
            <person name="Guy L."/>
            <person name="Ettema T.J."/>
        </authorList>
    </citation>
    <scope>NUCLEOTIDE SEQUENCE</scope>
</reference>
<dbReference type="EMBL" id="LAZR01000268">
    <property type="protein sequence ID" value="KKN78147.1"/>
    <property type="molecule type" value="Genomic_DNA"/>
</dbReference>
<evidence type="ECO:0000313" key="1">
    <source>
        <dbReference type="EMBL" id="KKN78147.1"/>
    </source>
</evidence>
<proteinExistence type="predicted"/>
<protein>
    <submittedName>
        <fullName evidence="1">Uncharacterized protein</fullName>
    </submittedName>
</protein>
<sequence>MSGSEDSAPRDMYGHPIHPLGETGFGVSVTFHTFWPDPNGIKCPYFSIFHETDDFRQSLFSAEMNLNGPRTCNVFWDRITEHFANESWPLGASRWGRDATLMSGPNTPIAFNISGFPIYPLGETGFGVAIWFPASSHDAQTRVAHFAIFHQSDNYRQYFFSAVLMNSEGPQICDSFPQRIADFFANQMSLLGAPSLREGGL</sequence>
<accession>A0A0F9TT60</accession>
<dbReference type="AlphaFoldDB" id="A0A0F9TT60"/>
<organism evidence="1">
    <name type="scientific">marine sediment metagenome</name>
    <dbReference type="NCBI Taxonomy" id="412755"/>
    <lineage>
        <taxon>unclassified sequences</taxon>
        <taxon>metagenomes</taxon>
        <taxon>ecological metagenomes</taxon>
    </lineage>
</organism>
<gene>
    <name evidence="1" type="ORF">LCGC14_0353740</name>
</gene>
<name>A0A0F9TT60_9ZZZZ</name>
<comment type="caution">
    <text evidence="1">The sequence shown here is derived from an EMBL/GenBank/DDBJ whole genome shotgun (WGS) entry which is preliminary data.</text>
</comment>